<dbReference type="Proteomes" id="UP001178461">
    <property type="component" value="Chromosome 3"/>
</dbReference>
<dbReference type="EMBL" id="OX395128">
    <property type="protein sequence ID" value="CAI5769507.1"/>
    <property type="molecule type" value="Genomic_DNA"/>
</dbReference>
<feature type="non-terminal residue" evidence="1">
    <location>
        <position position="1"/>
    </location>
</feature>
<name>A0AA35P2P6_9SAUR</name>
<reference evidence="1" key="1">
    <citation type="submission" date="2022-12" db="EMBL/GenBank/DDBJ databases">
        <authorList>
            <person name="Alioto T."/>
            <person name="Alioto T."/>
            <person name="Gomez Garrido J."/>
        </authorList>
    </citation>
    <scope>NUCLEOTIDE SEQUENCE</scope>
</reference>
<gene>
    <name evidence="1" type="ORF">PODLI_1B036594</name>
</gene>
<proteinExistence type="predicted"/>
<organism evidence="1 2">
    <name type="scientific">Podarcis lilfordi</name>
    <name type="common">Lilford's wall lizard</name>
    <dbReference type="NCBI Taxonomy" id="74358"/>
    <lineage>
        <taxon>Eukaryota</taxon>
        <taxon>Metazoa</taxon>
        <taxon>Chordata</taxon>
        <taxon>Craniata</taxon>
        <taxon>Vertebrata</taxon>
        <taxon>Euteleostomi</taxon>
        <taxon>Lepidosauria</taxon>
        <taxon>Squamata</taxon>
        <taxon>Bifurcata</taxon>
        <taxon>Unidentata</taxon>
        <taxon>Episquamata</taxon>
        <taxon>Laterata</taxon>
        <taxon>Lacertibaenia</taxon>
        <taxon>Lacertidae</taxon>
        <taxon>Podarcis</taxon>
    </lineage>
</organism>
<keyword evidence="2" id="KW-1185">Reference proteome</keyword>
<evidence type="ECO:0000313" key="2">
    <source>
        <dbReference type="Proteomes" id="UP001178461"/>
    </source>
</evidence>
<accession>A0AA35P2P6</accession>
<dbReference type="AlphaFoldDB" id="A0AA35P2P6"/>
<protein>
    <submittedName>
        <fullName evidence="1">Uncharacterized protein</fullName>
    </submittedName>
</protein>
<sequence>SERRAGCAPARLPLPLTDCSASWEGNCQARERESLGARPPLAAASLVSGLLLSGHLRQPREADYSGWCVAAQGGAPCDFPRWGQPSCLLRRGRS</sequence>
<evidence type="ECO:0000313" key="1">
    <source>
        <dbReference type="EMBL" id="CAI5769507.1"/>
    </source>
</evidence>
<feature type="non-terminal residue" evidence="1">
    <location>
        <position position="94"/>
    </location>
</feature>